<evidence type="ECO:0000256" key="6">
    <source>
        <dbReference type="ARBA" id="ARBA00023065"/>
    </source>
</evidence>
<dbReference type="GO" id="GO:0015743">
    <property type="term" value="P:malate transport"/>
    <property type="evidence" value="ECO:0007669"/>
    <property type="project" value="InterPro"/>
</dbReference>
<keyword evidence="4 9" id="KW-0812">Transmembrane</keyword>
<evidence type="ECO:0000256" key="4">
    <source>
        <dbReference type="ARBA" id="ARBA00022692"/>
    </source>
</evidence>
<dbReference type="GeneID" id="115962608"/>
<evidence type="ECO:0008006" key="12">
    <source>
        <dbReference type="Google" id="ProtNLM"/>
    </source>
</evidence>
<dbReference type="Pfam" id="PF11744">
    <property type="entry name" value="ALMT"/>
    <property type="match status" value="1"/>
</dbReference>
<evidence type="ECO:0000256" key="9">
    <source>
        <dbReference type="SAM" id="Phobius"/>
    </source>
</evidence>
<dbReference type="InParanoid" id="A0A7N2KUT7"/>
<dbReference type="PANTHER" id="PTHR31086">
    <property type="entry name" value="ALUMINUM-ACTIVATED MALATE TRANSPORTER 10"/>
    <property type="match status" value="1"/>
</dbReference>
<feature type="transmembrane region" description="Helical" evidence="9">
    <location>
        <begin position="178"/>
        <end position="198"/>
    </location>
</feature>
<feature type="transmembrane region" description="Helical" evidence="9">
    <location>
        <begin position="126"/>
        <end position="146"/>
    </location>
</feature>
<evidence type="ECO:0000256" key="2">
    <source>
        <dbReference type="ARBA" id="ARBA00007079"/>
    </source>
</evidence>
<feature type="transmembrane region" description="Helical" evidence="9">
    <location>
        <begin position="152"/>
        <end position="171"/>
    </location>
</feature>
<dbReference type="OrthoDB" id="68611at2759"/>
<keyword evidence="3" id="KW-0813">Transport</keyword>
<dbReference type="GO" id="GO:0034220">
    <property type="term" value="P:monoatomic ion transmembrane transport"/>
    <property type="evidence" value="ECO:0007669"/>
    <property type="project" value="UniProtKB-KW"/>
</dbReference>
<dbReference type="Proteomes" id="UP000594261">
    <property type="component" value="Chromosome 2"/>
</dbReference>
<feature type="transmembrane region" description="Helical" evidence="9">
    <location>
        <begin position="98"/>
        <end position="119"/>
    </location>
</feature>
<dbReference type="Gramene" id="QL02p028970:mrna">
    <property type="protein sequence ID" value="QL02p028970:mrna"/>
    <property type="gene ID" value="QL02p028970"/>
</dbReference>
<dbReference type="RefSeq" id="XP_030937344.1">
    <property type="nucleotide sequence ID" value="XM_031081484.1"/>
</dbReference>
<reference evidence="10" key="2">
    <citation type="submission" date="2021-01" db="UniProtKB">
        <authorList>
            <consortium name="EnsemblPlants"/>
        </authorList>
    </citation>
    <scope>IDENTIFICATION</scope>
</reference>
<dbReference type="EnsemblPlants" id="QL02p028970:mrna">
    <property type="protein sequence ID" value="QL02p028970:mrna"/>
    <property type="gene ID" value="QL02p028970"/>
</dbReference>
<dbReference type="GO" id="GO:0016020">
    <property type="term" value="C:membrane"/>
    <property type="evidence" value="ECO:0007669"/>
    <property type="project" value="UniProtKB-SubCell"/>
</dbReference>
<keyword evidence="6" id="KW-0406">Ion transport</keyword>
<keyword evidence="7 9" id="KW-0472">Membrane</keyword>
<evidence type="ECO:0000256" key="3">
    <source>
        <dbReference type="ARBA" id="ARBA00022448"/>
    </source>
</evidence>
<keyword evidence="5 9" id="KW-1133">Transmembrane helix</keyword>
<accession>A0A7N2KUT7</accession>
<dbReference type="OMA" id="TRVATRC"/>
<proteinExistence type="inferred from homology"/>
<dbReference type="KEGG" id="qlo:115962608"/>
<dbReference type="AlphaFoldDB" id="A0A7N2KUT7"/>
<dbReference type="InterPro" id="IPR020966">
    <property type="entry name" value="ALMT"/>
</dbReference>
<keyword evidence="8" id="KW-0407">Ion channel</keyword>
<comment type="similarity">
    <text evidence="2">Belongs to the aromatic acid exporter (TC 2.A.85) family.</text>
</comment>
<protein>
    <recommendedName>
        <fullName evidence="12">Aluminum-activated malate transporter 10</fullName>
    </recommendedName>
</protein>
<name>A0A7N2KUT7_QUELO</name>
<evidence type="ECO:0000256" key="1">
    <source>
        <dbReference type="ARBA" id="ARBA00004141"/>
    </source>
</evidence>
<comment type="subcellular location">
    <subcellularLocation>
        <location evidence="1">Membrane</location>
        <topology evidence="1">Multi-pass membrane protein</topology>
    </subcellularLocation>
</comment>
<reference evidence="11" key="1">
    <citation type="journal article" date="2016" name="G3 (Bethesda)">
        <title>First Draft Assembly and Annotation of the Genome of a California Endemic Oak Quercus lobata Nee (Fagaceae).</title>
        <authorList>
            <person name="Sork V.L."/>
            <person name="Fitz-Gibbon S.T."/>
            <person name="Puiu D."/>
            <person name="Crepeau M."/>
            <person name="Gugger P.F."/>
            <person name="Sherman R."/>
            <person name="Stevens K."/>
            <person name="Langley C.H."/>
            <person name="Pellegrini M."/>
            <person name="Salzberg S.L."/>
        </authorList>
    </citation>
    <scope>NUCLEOTIDE SEQUENCE [LARGE SCALE GENOMIC DNA]</scope>
    <source>
        <strain evidence="11">cv. SW786</strain>
    </source>
</reference>
<evidence type="ECO:0000256" key="8">
    <source>
        <dbReference type="ARBA" id="ARBA00023303"/>
    </source>
</evidence>
<organism evidence="10 11">
    <name type="scientific">Quercus lobata</name>
    <name type="common">Valley oak</name>
    <dbReference type="NCBI Taxonomy" id="97700"/>
    <lineage>
        <taxon>Eukaryota</taxon>
        <taxon>Viridiplantae</taxon>
        <taxon>Streptophyta</taxon>
        <taxon>Embryophyta</taxon>
        <taxon>Tracheophyta</taxon>
        <taxon>Spermatophyta</taxon>
        <taxon>Magnoliopsida</taxon>
        <taxon>eudicotyledons</taxon>
        <taxon>Gunneridae</taxon>
        <taxon>Pentapetalae</taxon>
        <taxon>rosids</taxon>
        <taxon>fabids</taxon>
        <taxon>Fagales</taxon>
        <taxon>Fagaceae</taxon>
        <taxon>Quercus</taxon>
    </lineage>
</organism>
<evidence type="ECO:0000256" key="5">
    <source>
        <dbReference type="ARBA" id="ARBA00022989"/>
    </source>
</evidence>
<evidence type="ECO:0000313" key="10">
    <source>
        <dbReference type="EnsemblPlants" id="QL02p028970:mrna"/>
    </source>
</evidence>
<sequence length="477" mass="52766">MASEKEVSNGVEWRIKIADGSSERLVPEANPASRLLLGLKSFVVGLALKVWKFLQKAWDLGVDDPRKVIHCLKVGTALAVVSLFYYTRPLYEGVGKNAAMWAIMTVVVVFENSVGATLYKSLNRVCGTFLAGFFALGVHSVASQSGQRFEPIIVGASVFLLASAATFSRFIPSVKARFDYGAMIFILTFSLVSVSGYREDKLFELAHHRISTIIIGTSLCIIISMLICPIWAGQELYTLTTRNMDKLATSLDGCVEEYFKDSGSVVESNKECHKKLQGYKCVLISKAAEESMANFARWEPGHGPFNFRHPWQQYLKIGSSMRSCAYCLEALNGCINSENQAPEYIKKHLNNSSLKVSSNSSSVIRELEITIKTMKKSSNIHSLVGEMNSAVQELQNDLKSLPKLFNPPSIPEADTPENKKIEPISRTMVKMPLMEIVPLLTLASLLIEIATRISGIVDAVEELENLAKFKRASNDKC</sequence>
<evidence type="ECO:0000256" key="7">
    <source>
        <dbReference type="ARBA" id="ARBA00023136"/>
    </source>
</evidence>
<keyword evidence="11" id="KW-1185">Reference proteome</keyword>
<feature type="transmembrane region" description="Helical" evidence="9">
    <location>
        <begin position="68"/>
        <end position="86"/>
    </location>
</feature>
<gene>
    <name evidence="10" type="primary">LOC115962608</name>
</gene>
<evidence type="ECO:0000313" key="11">
    <source>
        <dbReference type="Proteomes" id="UP000594261"/>
    </source>
</evidence>
<feature type="transmembrane region" description="Helical" evidence="9">
    <location>
        <begin position="210"/>
        <end position="232"/>
    </location>
</feature>